<dbReference type="SUPFAM" id="SSF57424">
    <property type="entry name" value="LDL receptor-like module"/>
    <property type="match status" value="2"/>
</dbReference>
<dbReference type="GeneID" id="115461885"/>
<evidence type="ECO:0000313" key="5">
    <source>
        <dbReference type="RefSeq" id="XP_030047805.1"/>
    </source>
</evidence>
<evidence type="ECO:0000256" key="3">
    <source>
        <dbReference type="SAM" id="Phobius"/>
    </source>
</evidence>
<keyword evidence="3" id="KW-0812">Transmembrane</keyword>
<dbReference type="PRINTS" id="PR00261">
    <property type="entry name" value="LDLRECEPTOR"/>
</dbReference>
<evidence type="ECO:0000256" key="1">
    <source>
        <dbReference type="ARBA" id="ARBA00023157"/>
    </source>
</evidence>
<dbReference type="AlphaFoldDB" id="A0A6P7XB67"/>
<dbReference type="Proteomes" id="UP000515156">
    <property type="component" value="Chromosome 2"/>
</dbReference>
<name>A0A6P7XB67_9AMPH</name>
<organism evidence="4 5">
    <name type="scientific">Microcaecilia unicolor</name>
    <dbReference type="NCBI Taxonomy" id="1415580"/>
    <lineage>
        <taxon>Eukaryota</taxon>
        <taxon>Metazoa</taxon>
        <taxon>Chordata</taxon>
        <taxon>Craniata</taxon>
        <taxon>Vertebrata</taxon>
        <taxon>Euteleostomi</taxon>
        <taxon>Amphibia</taxon>
        <taxon>Gymnophiona</taxon>
        <taxon>Siphonopidae</taxon>
        <taxon>Microcaecilia</taxon>
    </lineage>
</organism>
<comment type="caution">
    <text evidence="2">Lacks conserved residue(s) required for the propagation of feature annotation.</text>
</comment>
<dbReference type="InterPro" id="IPR002172">
    <property type="entry name" value="LDrepeatLR_classA_rpt"/>
</dbReference>
<keyword evidence="3" id="KW-1133">Transmembrane helix</keyword>
<evidence type="ECO:0000313" key="4">
    <source>
        <dbReference type="Proteomes" id="UP000515156"/>
    </source>
</evidence>
<dbReference type="InterPro" id="IPR036055">
    <property type="entry name" value="LDL_receptor-like_sf"/>
</dbReference>
<dbReference type="Pfam" id="PF00057">
    <property type="entry name" value="Ldl_recept_a"/>
    <property type="match status" value="1"/>
</dbReference>
<evidence type="ECO:0000256" key="2">
    <source>
        <dbReference type="PROSITE-ProRule" id="PRU00124"/>
    </source>
</evidence>
<dbReference type="SMART" id="SM00192">
    <property type="entry name" value="LDLa"/>
    <property type="match status" value="2"/>
</dbReference>
<dbReference type="PANTHER" id="PTHR20967:SF0">
    <property type="entry name" value="PROHORMONE-4"/>
    <property type="match status" value="1"/>
</dbReference>
<dbReference type="RefSeq" id="XP_030047805.1">
    <property type="nucleotide sequence ID" value="XM_030191945.1"/>
</dbReference>
<feature type="transmembrane region" description="Helical" evidence="3">
    <location>
        <begin position="40"/>
        <end position="66"/>
    </location>
</feature>
<dbReference type="KEGG" id="muo:115461885"/>
<accession>A0A6P7XB67</accession>
<dbReference type="InterPro" id="IPR053103">
    <property type="entry name" value="IDLSRF-like_peptide"/>
</dbReference>
<protein>
    <submittedName>
        <fullName evidence="5">Low-density lipoprotein receptor class A domain-containing protein 1-like</fullName>
    </submittedName>
</protein>
<reference evidence="5" key="1">
    <citation type="submission" date="2025-08" db="UniProtKB">
        <authorList>
            <consortium name="RefSeq"/>
        </authorList>
    </citation>
    <scope>IDENTIFICATION</scope>
</reference>
<keyword evidence="4" id="KW-1185">Reference proteome</keyword>
<keyword evidence="1" id="KW-1015">Disulfide bond</keyword>
<dbReference type="PANTHER" id="PTHR20967">
    <property type="entry name" value="PROHORMONE-4"/>
    <property type="match status" value="1"/>
</dbReference>
<keyword evidence="3" id="KW-0472">Membrane</keyword>
<dbReference type="Gene3D" id="4.10.400.10">
    <property type="entry name" value="Low-density Lipoprotein Receptor"/>
    <property type="match status" value="2"/>
</dbReference>
<gene>
    <name evidence="5" type="primary">LOC115461885</name>
</gene>
<dbReference type="InParanoid" id="A0A6P7XB67"/>
<dbReference type="PROSITE" id="PS01209">
    <property type="entry name" value="LDLRA_1"/>
    <property type="match status" value="1"/>
</dbReference>
<dbReference type="OrthoDB" id="2019384at2759"/>
<dbReference type="CDD" id="cd00112">
    <property type="entry name" value="LDLa"/>
    <property type="match status" value="1"/>
</dbReference>
<dbReference type="InterPro" id="IPR023415">
    <property type="entry name" value="LDLR_class-A_CS"/>
</dbReference>
<proteinExistence type="predicted"/>
<sequence length="187" mass="20257">MWTNRVFPQSQGADVDLVSTGLDLHTPLDSNKKGCPTGRCVLIIFLVFVIVGAIATAISLGILFGIPAKPNSLSRACKTFSTYNGFLCDDRATCLSASLLCDGKTDCSNGEDESKEYCGNLPISLPQELVFKCANTKSWTYINKVCDSRNDCGDCSDESDRFIFKHDASEAPDKPLTVTLAMSLFSC</sequence>
<dbReference type="PROSITE" id="PS50068">
    <property type="entry name" value="LDLRA_2"/>
    <property type="match status" value="1"/>
</dbReference>